<organism evidence="1 2">
    <name type="scientific">Epibacterium ulvae</name>
    <dbReference type="NCBI Taxonomy" id="1156985"/>
    <lineage>
        <taxon>Bacteria</taxon>
        <taxon>Pseudomonadati</taxon>
        <taxon>Pseudomonadota</taxon>
        <taxon>Alphaproteobacteria</taxon>
        <taxon>Rhodobacterales</taxon>
        <taxon>Roseobacteraceae</taxon>
        <taxon>Epibacterium</taxon>
    </lineage>
</organism>
<dbReference type="EMBL" id="FMWG01000005">
    <property type="protein sequence ID" value="SCZ64308.1"/>
    <property type="molecule type" value="Genomic_DNA"/>
</dbReference>
<proteinExistence type="predicted"/>
<gene>
    <name evidence="1" type="ORF">SAMN04488118_105221</name>
</gene>
<evidence type="ECO:0000313" key="1">
    <source>
        <dbReference type="EMBL" id="SCZ64308.1"/>
    </source>
</evidence>
<dbReference type="Pfam" id="PF05159">
    <property type="entry name" value="Capsule_synth"/>
    <property type="match status" value="1"/>
</dbReference>
<dbReference type="STRING" id="1156985.SAMN04488118_105221"/>
<evidence type="ECO:0000313" key="2">
    <source>
        <dbReference type="Proteomes" id="UP000198767"/>
    </source>
</evidence>
<dbReference type="GO" id="GO:0015774">
    <property type="term" value="P:polysaccharide transport"/>
    <property type="evidence" value="ECO:0007669"/>
    <property type="project" value="InterPro"/>
</dbReference>
<dbReference type="CDD" id="cd16441">
    <property type="entry name" value="beta_Kdo_transferase_KpsS"/>
    <property type="match status" value="1"/>
</dbReference>
<reference evidence="1 2" key="1">
    <citation type="submission" date="2016-10" db="EMBL/GenBank/DDBJ databases">
        <authorList>
            <person name="de Groot N.N."/>
        </authorList>
    </citation>
    <scope>NUCLEOTIDE SEQUENCE [LARGE SCALE GENOMIC DNA]</scope>
    <source>
        <strain evidence="1 2">U95</strain>
    </source>
</reference>
<name>A0A1G5QRV0_9RHOB</name>
<protein>
    <submittedName>
        <fullName evidence="1">Capsular polysaccharide export protein</fullName>
    </submittedName>
</protein>
<dbReference type="AlphaFoldDB" id="A0A1G5QRV0"/>
<sequence>MMENSSSQPRRFLFLQGPHGPFFARLGRMLKRAGCEVWRIGFNAGDAAFWRDRVSYLPFNGTPDSWPAHISSLLDEKCITDLVLYGDTRPIHASAIAAAKTRGITVHVFEEGYIRPFWITYERDGANGHSRLMQLSLPEMQDALATSDMETALPPAHWGDMRHHIFYGALYHWFVMFLNQRYPNFRPHRTISVAKEFRLYIRRLILMPLQAVERRIATWRVRNGGFPYHLALLQLEHDSSFQKHSPFETMTEFLELVLGEFEKGAPGHHHLVIKAHPLEDGRVPVRKTVKEIAKKLGITDRVHYVRGGKLAQLLDEARTAVTVNSTAGQQALWRGVPLRIFGSAVYDKPEFISRQPLAEFFANPTRPNAQAYRDYRRFLLETSQLPGGFYSRHGRRQLLRQIVDLMLVKDSPYATFQQGTAAPRQQLRVVNNG</sequence>
<dbReference type="Proteomes" id="UP000198767">
    <property type="component" value="Unassembled WGS sequence"/>
</dbReference>
<accession>A0A1G5QRV0</accession>
<dbReference type="GO" id="GO:0000271">
    <property type="term" value="P:polysaccharide biosynthetic process"/>
    <property type="evidence" value="ECO:0007669"/>
    <property type="project" value="InterPro"/>
</dbReference>
<dbReference type="InterPro" id="IPR007833">
    <property type="entry name" value="Capsule_polysaccharide_synth"/>
</dbReference>
<keyword evidence="2" id="KW-1185">Reference proteome</keyword>